<proteinExistence type="predicted"/>
<organism evidence="1 2">
    <name type="scientific">Telluria antibiotica</name>
    <dbReference type="NCBI Taxonomy" id="2717319"/>
    <lineage>
        <taxon>Bacteria</taxon>
        <taxon>Pseudomonadati</taxon>
        <taxon>Pseudomonadota</taxon>
        <taxon>Betaproteobacteria</taxon>
        <taxon>Burkholderiales</taxon>
        <taxon>Oxalobacteraceae</taxon>
        <taxon>Telluria group</taxon>
        <taxon>Telluria</taxon>
    </lineage>
</organism>
<dbReference type="Proteomes" id="UP000716322">
    <property type="component" value="Unassembled WGS sequence"/>
</dbReference>
<sequence>MSPVHLTERLFANYVRRYNVADKIRTAKLRGEFETMTAVRREPYHARLALSQIV</sequence>
<gene>
    <name evidence="1" type="ORF">HAV22_21305</name>
</gene>
<name>A0ABX0PHX8_9BURK</name>
<evidence type="ECO:0000313" key="1">
    <source>
        <dbReference type="EMBL" id="NIA56174.1"/>
    </source>
</evidence>
<accession>A0ABX0PHX8</accession>
<comment type="caution">
    <text evidence="1">The sequence shown here is derived from an EMBL/GenBank/DDBJ whole genome shotgun (WGS) entry which is preliminary data.</text>
</comment>
<protein>
    <submittedName>
        <fullName evidence="1">Uncharacterized protein</fullName>
    </submittedName>
</protein>
<evidence type="ECO:0000313" key="2">
    <source>
        <dbReference type="Proteomes" id="UP000716322"/>
    </source>
</evidence>
<keyword evidence="2" id="KW-1185">Reference proteome</keyword>
<reference evidence="1 2" key="1">
    <citation type="submission" date="2020-03" db="EMBL/GenBank/DDBJ databases">
        <title>Genome sequence of strain Massilia sp. TW-1.</title>
        <authorList>
            <person name="Chaudhary D.K."/>
        </authorList>
    </citation>
    <scope>NUCLEOTIDE SEQUENCE [LARGE SCALE GENOMIC DNA]</scope>
    <source>
        <strain evidence="1 2">TW-1</strain>
    </source>
</reference>
<dbReference type="RefSeq" id="WP_166861763.1">
    <property type="nucleotide sequence ID" value="NZ_JAAQOM010000013.1"/>
</dbReference>
<dbReference type="EMBL" id="JAAQOM010000013">
    <property type="protein sequence ID" value="NIA56174.1"/>
    <property type="molecule type" value="Genomic_DNA"/>
</dbReference>